<organism evidence="1 2">
    <name type="scientific">Aneurinibacillus soli</name>
    <dbReference type="NCBI Taxonomy" id="1500254"/>
    <lineage>
        <taxon>Bacteria</taxon>
        <taxon>Bacillati</taxon>
        <taxon>Bacillota</taxon>
        <taxon>Bacilli</taxon>
        <taxon>Bacillales</taxon>
        <taxon>Paenibacillaceae</taxon>
        <taxon>Aneurinibacillus group</taxon>
        <taxon>Aneurinibacillus</taxon>
    </lineage>
</organism>
<sequence>MTPSGPLYPAEQTVDTSYVEGKGKESFDSLLPSPTKLPLCIPKKKNFLNHVYPLFFLSKLGDEVINNE</sequence>
<accession>A0A0U4WCD3</accession>
<gene>
    <name evidence="1" type="ORF">CB4_00615</name>
</gene>
<keyword evidence="2" id="KW-1185">Reference proteome</keyword>
<evidence type="ECO:0000313" key="1">
    <source>
        <dbReference type="EMBL" id="BAU26488.1"/>
    </source>
</evidence>
<protein>
    <submittedName>
        <fullName evidence="1">Uncharacterized protein</fullName>
    </submittedName>
</protein>
<evidence type="ECO:0000313" key="2">
    <source>
        <dbReference type="Proteomes" id="UP000217696"/>
    </source>
</evidence>
<name>A0A0U4WCD3_9BACL</name>
<proteinExistence type="predicted"/>
<dbReference type="Proteomes" id="UP000217696">
    <property type="component" value="Chromosome"/>
</dbReference>
<reference evidence="1 2" key="1">
    <citation type="submission" date="2015-12" db="EMBL/GenBank/DDBJ databases">
        <title>Genome sequence of Aneurinibacillus soli.</title>
        <authorList>
            <person name="Lee J.S."/>
            <person name="Lee K.C."/>
            <person name="Kim K.K."/>
            <person name="Lee B.W."/>
        </authorList>
    </citation>
    <scope>NUCLEOTIDE SEQUENCE [LARGE SCALE GENOMIC DNA]</scope>
    <source>
        <strain evidence="1 2">CB4</strain>
    </source>
</reference>
<dbReference type="EMBL" id="AP017312">
    <property type="protein sequence ID" value="BAU26488.1"/>
    <property type="molecule type" value="Genomic_DNA"/>
</dbReference>
<dbReference type="AlphaFoldDB" id="A0A0U4WCD3"/>
<dbReference type="KEGG" id="asoc:CB4_00615"/>